<dbReference type="PROSITE" id="PS51123">
    <property type="entry name" value="OMPA_2"/>
    <property type="match status" value="1"/>
</dbReference>
<organism evidence="4 5">
    <name type="scientific">Roseateles agri</name>
    <dbReference type="NCBI Taxonomy" id="3098619"/>
    <lineage>
        <taxon>Bacteria</taxon>
        <taxon>Pseudomonadati</taxon>
        <taxon>Pseudomonadota</taxon>
        <taxon>Betaproteobacteria</taxon>
        <taxon>Burkholderiales</taxon>
        <taxon>Sphaerotilaceae</taxon>
        <taxon>Roseateles</taxon>
    </lineage>
</organism>
<dbReference type="EMBL" id="JAXCLA010000001">
    <property type="protein sequence ID" value="MDY0743304.1"/>
    <property type="molecule type" value="Genomic_DNA"/>
</dbReference>
<dbReference type="PANTHER" id="PTHR38033">
    <property type="entry name" value="MEMBRANE PROTEIN-RELATED"/>
    <property type="match status" value="1"/>
</dbReference>
<dbReference type="SUPFAM" id="SSF103088">
    <property type="entry name" value="OmpA-like"/>
    <property type="match status" value="1"/>
</dbReference>
<dbReference type="NCBIfam" id="TIGR03349">
    <property type="entry name" value="IV_VI_DotU"/>
    <property type="match status" value="1"/>
</dbReference>
<dbReference type="NCBIfam" id="NF038228">
    <property type="entry name" value="IcmH_DotU_IVB"/>
    <property type="match status" value="1"/>
</dbReference>
<evidence type="ECO:0000256" key="2">
    <source>
        <dbReference type="SAM" id="MobiDB-lite"/>
    </source>
</evidence>
<feature type="region of interest" description="Disordered" evidence="2">
    <location>
        <begin position="1"/>
        <end position="49"/>
    </location>
</feature>
<feature type="domain" description="OmpA-like" evidence="3">
    <location>
        <begin position="312"/>
        <end position="433"/>
    </location>
</feature>
<dbReference type="Gene3D" id="3.30.1330.60">
    <property type="entry name" value="OmpA-like domain"/>
    <property type="match status" value="1"/>
</dbReference>
<evidence type="ECO:0000256" key="1">
    <source>
        <dbReference type="PROSITE-ProRule" id="PRU00473"/>
    </source>
</evidence>
<dbReference type="InterPro" id="IPR038522">
    <property type="entry name" value="T4/T6SS_DotU_sf"/>
</dbReference>
<dbReference type="Gene3D" id="1.25.40.590">
    <property type="entry name" value="Type IV / VI secretion system, DotU"/>
    <property type="match status" value="1"/>
</dbReference>
<dbReference type="InterPro" id="IPR006665">
    <property type="entry name" value="OmpA-like"/>
</dbReference>
<dbReference type="Proteomes" id="UP001285263">
    <property type="component" value="Unassembled WGS sequence"/>
</dbReference>
<protein>
    <submittedName>
        <fullName evidence="4">DotU family type VI secretion system protein</fullName>
    </submittedName>
</protein>
<keyword evidence="5" id="KW-1185">Reference proteome</keyword>
<dbReference type="InterPro" id="IPR036737">
    <property type="entry name" value="OmpA-like_sf"/>
</dbReference>
<reference evidence="4 5" key="1">
    <citation type="submission" date="2023-11" db="EMBL/GenBank/DDBJ databases">
        <title>Paucibacter sp. nov., isolated from fresh soil in Korea.</title>
        <authorList>
            <person name="Le N.T.T."/>
        </authorList>
    </citation>
    <scope>NUCLEOTIDE SEQUENCE [LARGE SCALE GENOMIC DNA]</scope>
    <source>
        <strain evidence="4 5">R3-3</strain>
    </source>
</reference>
<dbReference type="RefSeq" id="WP_320421170.1">
    <property type="nucleotide sequence ID" value="NZ_JAXCLA010000001.1"/>
</dbReference>
<name>A0ABU5DAY7_9BURK</name>
<keyword evidence="1" id="KW-0472">Membrane</keyword>
<dbReference type="InterPro" id="IPR017732">
    <property type="entry name" value="T4/T6SS_DotU"/>
</dbReference>
<dbReference type="Pfam" id="PF00691">
    <property type="entry name" value="OmpA"/>
    <property type="match status" value="1"/>
</dbReference>
<evidence type="ECO:0000313" key="4">
    <source>
        <dbReference type="EMBL" id="MDY0743304.1"/>
    </source>
</evidence>
<comment type="caution">
    <text evidence="4">The sequence shown here is derived from an EMBL/GenBank/DDBJ whole genome shotgun (WGS) entry which is preliminary data.</text>
</comment>
<dbReference type="InterPro" id="IPR017733">
    <property type="entry name" value="OmpA-like_dom_proteobacteria"/>
</dbReference>
<dbReference type="CDD" id="cd07185">
    <property type="entry name" value="OmpA_C-like"/>
    <property type="match status" value="1"/>
</dbReference>
<dbReference type="Pfam" id="PF09850">
    <property type="entry name" value="DotU"/>
    <property type="match status" value="1"/>
</dbReference>
<evidence type="ECO:0000259" key="3">
    <source>
        <dbReference type="PROSITE" id="PS51123"/>
    </source>
</evidence>
<sequence>MASTVFHDPFAEPDESQRTFIKPNPSGRPQPLTPPAPAPMSAAEAQEADTADHGLNPLVAAANRLLVLAPQLRQTRHVDDPVALRDSLAQGVREFGQRATALQSPPEQLTAARYVLCTLLDEAAANTPWGGSGVWAQLSLAALFHNDVKGGEKVFQLMARFADKPRENLDVLELIYCALTLGFEGRYGVVDNGRAQLDAVRDRLAQVIRRERGDHPRALAQHWQGEARAGRVPSRALPLAAAAALAALLLAGTYVAMSLSLASRSDPVFSQAQALRLPSPVVQAPQPAAQPRLAQFLQADIKARQVSVRDEVDRSVVTIAGDGAFAPGSATVLPERQALLGRIADALAQVRGRVLVLGHTDNQPLARSARFPSNWHLSQERAKQVRDLLVAHKVAPGRIQAEGRADGDPVVPNDSAANRALNRRVEVTLFVGPGNEVWPAKAASSP</sequence>
<proteinExistence type="predicted"/>
<dbReference type="NCBIfam" id="NF005444">
    <property type="entry name" value="PRK07033.1"/>
    <property type="match status" value="1"/>
</dbReference>
<accession>A0ABU5DAY7</accession>
<evidence type="ECO:0000313" key="5">
    <source>
        <dbReference type="Proteomes" id="UP001285263"/>
    </source>
</evidence>
<gene>
    <name evidence="4" type="ORF">SNE35_02245</name>
</gene>
<feature type="compositionally biased region" description="Pro residues" evidence="2">
    <location>
        <begin position="26"/>
        <end position="38"/>
    </location>
</feature>
<dbReference type="NCBIfam" id="TIGR03350">
    <property type="entry name" value="type_VI_ompA"/>
    <property type="match status" value="1"/>
</dbReference>
<dbReference type="PANTHER" id="PTHR38033:SF1">
    <property type="entry name" value="DOTU FAMILY TYPE IV_VI SECRETION SYSTEM PROTEIN"/>
    <property type="match status" value="1"/>
</dbReference>